<organism evidence="1 2">
    <name type="scientific">Rhinopithecus bieti</name>
    <name type="common">Black snub-nosed monkey</name>
    <name type="synonym">Pygathrix bieti</name>
    <dbReference type="NCBI Taxonomy" id="61621"/>
    <lineage>
        <taxon>Eukaryota</taxon>
        <taxon>Metazoa</taxon>
        <taxon>Chordata</taxon>
        <taxon>Craniata</taxon>
        <taxon>Vertebrata</taxon>
        <taxon>Euteleostomi</taxon>
        <taxon>Mammalia</taxon>
        <taxon>Eutheria</taxon>
        <taxon>Euarchontoglires</taxon>
        <taxon>Primates</taxon>
        <taxon>Haplorrhini</taxon>
        <taxon>Catarrhini</taxon>
        <taxon>Cercopithecidae</taxon>
        <taxon>Colobinae</taxon>
        <taxon>Rhinopithecus</taxon>
    </lineage>
</organism>
<proteinExistence type="predicted"/>
<reference evidence="1 2" key="1">
    <citation type="submission" date="2016-06" db="EMBL/GenBank/DDBJ databases">
        <title>Genome of Rhinopithecus bieti.</title>
        <authorList>
            <person name="Wu"/>
            <person name="C.-I. and Zhang"/>
            <person name="Y."/>
        </authorList>
    </citation>
    <scope>NUCLEOTIDE SEQUENCE</scope>
</reference>
<dbReference type="OMA" id="YSHGFWR"/>
<reference evidence="1" key="3">
    <citation type="submission" date="2025-09" db="UniProtKB">
        <authorList>
            <consortium name="Ensembl"/>
        </authorList>
    </citation>
    <scope>IDENTIFICATION</scope>
</reference>
<dbReference type="AlphaFoldDB" id="A0A2K6LVF2"/>
<reference evidence="1" key="2">
    <citation type="submission" date="2025-08" db="UniProtKB">
        <authorList>
            <consortium name="Ensembl"/>
        </authorList>
    </citation>
    <scope>IDENTIFICATION</scope>
</reference>
<dbReference type="Proteomes" id="UP000233180">
    <property type="component" value="Unassembled WGS sequence"/>
</dbReference>
<name>A0A2K6LVF2_RHIBE</name>
<sequence length="110" mass="12551">MGNMNLDREGDTTERRTLPTLQASDLPFEGMLDGAGVGLSYSHGFWRLLILTNSPPHKKIMGTNIFNFVYLFWVSFPSPYSVLRPRAKLFILGEKKTVWNHTNDIFVCNT</sequence>
<dbReference type="GeneTree" id="ENSGT00910000147487"/>
<protein>
    <submittedName>
        <fullName evidence="1">Uncharacterized protein</fullName>
    </submittedName>
</protein>
<accession>A0A2K6LVF2</accession>
<dbReference type="Ensembl" id="ENSRBIT00000051433.1">
    <property type="protein sequence ID" value="ENSRBIP00000027501.1"/>
    <property type="gene ID" value="ENSRBIG00000037618.1"/>
</dbReference>
<keyword evidence="2" id="KW-1185">Reference proteome</keyword>
<evidence type="ECO:0000313" key="2">
    <source>
        <dbReference type="Proteomes" id="UP000233180"/>
    </source>
</evidence>
<evidence type="ECO:0000313" key="1">
    <source>
        <dbReference type="Ensembl" id="ENSRBIP00000027501.1"/>
    </source>
</evidence>